<comment type="caution">
    <text evidence="11">The sequence shown here is derived from an EMBL/GenBank/DDBJ whole genome shotgun (WGS) entry which is preliminary data.</text>
</comment>
<keyword evidence="6" id="KW-0479">Metal-binding</keyword>
<dbReference type="InterPro" id="IPR019833">
    <property type="entry name" value="Mn/Fe_SOD_BS"/>
</dbReference>
<dbReference type="Gene3D" id="1.10.287.990">
    <property type="entry name" value="Fe,Mn superoxide dismutase (SOD) domain"/>
    <property type="match status" value="1"/>
</dbReference>
<keyword evidence="12" id="KW-1185">Reference proteome</keyword>
<evidence type="ECO:0000313" key="11">
    <source>
        <dbReference type="EMBL" id="KAK2197723.1"/>
    </source>
</evidence>
<dbReference type="EMBL" id="JALLKP010000001">
    <property type="protein sequence ID" value="KAK2197723.1"/>
    <property type="molecule type" value="Genomic_DNA"/>
</dbReference>
<dbReference type="Pfam" id="PF00081">
    <property type="entry name" value="Sod_Fe_N"/>
    <property type="match status" value="1"/>
</dbReference>
<evidence type="ECO:0000256" key="4">
    <source>
        <dbReference type="ARBA" id="ARBA00012682"/>
    </source>
</evidence>
<dbReference type="PROSITE" id="PS00088">
    <property type="entry name" value="SOD_MN"/>
    <property type="match status" value="1"/>
</dbReference>
<accession>A0AAD9UQ26</accession>
<dbReference type="InterPro" id="IPR019832">
    <property type="entry name" value="Mn/Fe_SOD_C"/>
</dbReference>
<dbReference type="RefSeq" id="XP_067804565.1">
    <property type="nucleotide sequence ID" value="XM_067945774.1"/>
</dbReference>
<dbReference type="Gene3D" id="3.55.40.20">
    <property type="entry name" value="Iron/manganese superoxide dismutase, C-terminal domain"/>
    <property type="match status" value="1"/>
</dbReference>
<evidence type="ECO:0000256" key="6">
    <source>
        <dbReference type="ARBA" id="ARBA00022723"/>
    </source>
</evidence>
<evidence type="ECO:0000256" key="3">
    <source>
        <dbReference type="ARBA" id="ARBA00011738"/>
    </source>
</evidence>
<evidence type="ECO:0000256" key="5">
    <source>
        <dbReference type="ARBA" id="ARBA00014767"/>
    </source>
</evidence>
<evidence type="ECO:0000256" key="7">
    <source>
        <dbReference type="ARBA" id="ARBA00023002"/>
    </source>
</evidence>
<dbReference type="GO" id="GO:0046872">
    <property type="term" value="F:metal ion binding"/>
    <property type="evidence" value="ECO:0007669"/>
    <property type="project" value="UniProtKB-KW"/>
</dbReference>
<gene>
    <name evidence="11" type="ORF">BdWA1_000726</name>
</gene>
<dbReference type="PANTHER" id="PTHR42769">
    <property type="entry name" value="SUPEROXIDE DISMUTASE"/>
    <property type="match status" value="1"/>
</dbReference>
<reference evidence="11" key="1">
    <citation type="journal article" date="2023" name="Nat. Microbiol.">
        <title>Babesia duncani multi-omics identifies virulence factors and drug targets.</title>
        <authorList>
            <person name="Singh P."/>
            <person name="Lonardi S."/>
            <person name="Liang Q."/>
            <person name="Vydyam P."/>
            <person name="Khabirova E."/>
            <person name="Fang T."/>
            <person name="Gihaz S."/>
            <person name="Thekkiniath J."/>
            <person name="Munshi M."/>
            <person name="Abel S."/>
            <person name="Ciampossin L."/>
            <person name="Batugedara G."/>
            <person name="Gupta M."/>
            <person name="Lu X.M."/>
            <person name="Lenz T."/>
            <person name="Chakravarty S."/>
            <person name="Cornillot E."/>
            <person name="Hu Y."/>
            <person name="Ma W."/>
            <person name="Gonzalez L.M."/>
            <person name="Sanchez S."/>
            <person name="Estrada K."/>
            <person name="Sanchez-Flores A."/>
            <person name="Montero E."/>
            <person name="Harb O.S."/>
            <person name="Le Roch K.G."/>
            <person name="Mamoun C.B."/>
        </authorList>
    </citation>
    <scope>NUCLEOTIDE SEQUENCE</scope>
    <source>
        <strain evidence="11">WA1</strain>
    </source>
</reference>
<keyword evidence="8" id="KW-0408">Iron</keyword>
<evidence type="ECO:0000256" key="1">
    <source>
        <dbReference type="ARBA" id="ARBA00001962"/>
    </source>
</evidence>
<organism evidence="11 12">
    <name type="scientific">Babesia duncani</name>
    <dbReference type="NCBI Taxonomy" id="323732"/>
    <lineage>
        <taxon>Eukaryota</taxon>
        <taxon>Sar</taxon>
        <taxon>Alveolata</taxon>
        <taxon>Apicomplexa</taxon>
        <taxon>Aconoidasida</taxon>
        <taxon>Piroplasmida</taxon>
        <taxon>Babesiidae</taxon>
        <taxon>Babesia</taxon>
    </lineage>
</organism>
<dbReference type="Pfam" id="PF02777">
    <property type="entry name" value="Sod_Fe_C"/>
    <property type="match status" value="1"/>
</dbReference>
<dbReference type="Pfam" id="PF08373">
    <property type="entry name" value="RAP"/>
    <property type="match status" value="1"/>
</dbReference>
<dbReference type="Proteomes" id="UP001214638">
    <property type="component" value="Unassembled WGS sequence"/>
</dbReference>
<evidence type="ECO:0000256" key="9">
    <source>
        <dbReference type="ARBA" id="ARBA00029867"/>
    </source>
</evidence>
<dbReference type="GeneID" id="94335024"/>
<dbReference type="EC" id="1.15.1.1" evidence="4"/>
<dbReference type="AlphaFoldDB" id="A0AAD9UQ26"/>
<sequence length="654" mass="75054">MKDLIPHICEETLSFHYGKHHAGYVAKLNGLIKGTPLENKSVEGSFSTMRCMHAELILSENGAVFNNAAQIWNHTFYWHSMKPNGGGEPSGPIRQKIEEKFGSFDKFKQDFTALLAGHFGSGWGWLVLKDDGTADIVQTHDAGSPLRDKLGRPLLVCDVWEHAYYIDYRNDRAKYINAFCALLRDTHESQRCCQRAIQTCAVSKPTESKDGAFGKNSSSFPYDEKLVKKLGKRRLKRIQSIQRLYRPILTEEGFTNAKEVIPVVHAVPCVAPQINEENYSLLCHFIKDVYKSATGGVYCKHLWKRFSQKALIVAPRLHAQDLCMLFYCFGKIGYKDKRLLNVISPLLIRNIGLLSCGGTFDECKCMLGISLILNALKRLEVLKGDLIELLVNRRQFRNSQMLKKLASKIRPAIEANELDQKFLALSLHAFCKLDFDAPQFFSAWMQYFETLIQTRPDCIDAHSLVLVLHAGVCVLKTMTPEMTESIFKCLENKLNLGNYKAIKLKHVLENLRHRHPGLIDSWDSNLKALVAKIDDYRLAGMPKRFPRWAFEVSLILKENQVEHKRNVLFRYVYGDVYLPEHKIVIKCCGPYSFYTSSIRLTTAAKVDIETLELMGYRVCMLPYYEWNVLKTQEEKRRYLSRFGREMASRLFETC</sequence>
<dbReference type="PANTHER" id="PTHR42769:SF3">
    <property type="entry name" value="SUPEROXIDE DISMUTASE [FE] 2, CHLOROPLASTIC"/>
    <property type="match status" value="1"/>
</dbReference>
<name>A0AAD9UQ26_9APIC</name>
<dbReference type="SUPFAM" id="SSF54719">
    <property type="entry name" value="Fe,Mn superoxide dismutase (SOD), C-terminal domain"/>
    <property type="match status" value="1"/>
</dbReference>
<comment type="subunit">
    <text evidence="3">Homodimer.</text>
</comment>
<dbReference type="SUPFAM" id="SSF46609">
    <property type="entry name" value="Fe,Mn superoxide dismutase (SOD), N-terminal domain"/>
    <property type="match status" value="1"/>
</dbReference>
<dbReference type="InterPro" id="IPR036324">
    <property type="entry name" value="Mn/Fe_SOD_N_sf"/>
</dbReference>
<comment type="similarity">
    <text evidence="2">Belongs to the iron/manganese superoxide dismutase family.</text>
</comment>
<dbReference type="PRINTS" id="PR01703">
    <property type="entry name" value="MNSODISMTASE"/>
</dbReference>
<feature type="domain" description="RAP" evidence="10">
    <location>
        <begin position="583"/>
        <end position="641"/>
    </location>
</feature>
<comment type="cofactor">
    <cofactor evidence="1">
        <name>Fe cation</name>
        <dbReference type="ChEBI" id="CHEBI:24875"/>
    </cofactor>
</comment>
<dbReference type="PROSITE" id="PS51286">
    <property type="entry name" value="RAP"/>
    <property type="match status" value="1"/>
</dbReference>
<dbReference type="InterPro" id="IPR013584">
    <property type="entry name" value="RAP"/>
</dbReference>
<evidence type="ECO:0000259" key="10">
    <source>
        <dbReference type="PROSITE" id="PS51286"/>
    </source>
</evidence>
<dbReference type="SMART" id="SM00952">
    <property type="entry name" value="RAP"/>
    <property type="match status" value="1"/>
</dbReference>
<dbReference type="KEGG" id="bdw:94335024"/>
<evidence type="ECO:0000313" key="12">
    <source>
        <dbReference type="Proteomes" id="UP001214638"/>
    </source>
</evidence>
<evidence type="ECO:0000256" key="8">
    <source>
        <dbReference type="ARBA" id="ARBA00023004"/>
    </source>
</evidence>
<dbReference type="GO" id="GO:0004784">
    <property type="term" value="F:superoxide dismutase activity"/>
    <property type="evidence" value="ECO:0007669"/>
    <property type="project" value="UniProtKB-EC"/>
</dbReference>
<proteinExistence type="inferred from homology"/>
<dbReference type="InterPro" id="IPR001189">
    <property type="entry name" value="Mn/Fe_SOD"/>
</dbReference>
<dbReference type="InterPro" id="IPR019831">
    <property type="entry name" value="Mn/Fe_SOD_N"/>
</dbReference>
<protein>
    <recommendedName>
        <fullName evidence="5">Superoxide dismutase [Fe]</fullName>
        <ecNumber evidence="4">1.15.1.1</ecNumber>
    </recommendedName>
    <alternativeName>
        <fullName evidence="9">FeSOD</fullName>
    </alternativeName>
</protein>
<evidence type="ECO:0000256" key="2">
    <source>
        <dbReference type="ARBA" id="ARBA00008714"/>
    </source>
</evidence>
<dbReference type="InterPro" id="IPR036314">
    <property type="entry name" value="SOD_C_sf"/>
</dbReference>
<keyword evidence="7" id="KW-0560">Oxidoreductase</keyword>